<dbReference type="InterPro" id="IPR014757">
    <property type="entry name" value="Tscrpt_reg_IclR_C"/>
</dbReference>
<dbReference type="GO" id="GO:0003700">
    <property type="term" value="F:DNA-binding transcription factor activity"/>
    <property type="evidence" value="ECO:0007669"/>
    <property type="project" value="TreeGrafter"/>
</dbReference>
<accession>A0A857C9M6</accession>
<dbReference type="SUPFAM" id="SSF46785">
    <property type="entry name" value="Winged helix' DNA-binding domain"/>
    <property type="match status" value="1"/>
</dbReference>
<dbReference type="GO" id="GO:0045893">
    <property type="term" value="P:positive regulation of DNA-templated transcription"/>
    <property type="evidence" value="ECO:0007669"/>
    <property type="project" value="InterPro"/>
</dbReference>
<evidence type="ECO:0000313" key="6">
    <source>
        <dbReference type="EMBL" id="QGZ35587.1"/>
    </source>
</evidence>
<dbReference type="SUPFAM" id="SSF55781">
    <property type="entry name" value="GAF domain-like"/>
    <property type="match status" value="1"/>
</dbReference>
<dbReference type="InterPro" id="IPR050707">
    <property type="entry name" value="HTH_MetabolicPath_Reg"/>
</dbReference>
<name>A0A857C9M6_9HYPH</name>
<dbReference type="GO" id="GO:0045892">
    <property type="term" value="P:negative regulation of DNA-templated transcription"/>
    <property type="evidence" value="ECO:0007669"/>
    <property type="project" value="TreeGrafter"/>
</dbReference>
<dbReference type="Gene3D" id="1.10.10.10">
    <property type="entry name" value="Winged helix-like DNA-binding domain superfamily/Winged helix DNA-binding domain"/>
    <property type="match status" value="1"/>
</dbReference>
<proteinExistence type="predicted"/>
<sequence>MAQDDVDDVADAQADNSSDFVRSLARGLAVIKAFDRFTPAMTLSDVARKTGLPRAAAGRFLKTLVTLEYASFDGREYRLRPRVLELGMAYFSSFSFIEIANPILEAAARQVEEPCSMGVLDGAEVVYVARHTANRMMSISIALGNRYPATSTSLGRVLLGGLPDAELDALLDRSEIRQVTPLTVTDRHALREMILKGRSDGYCTAEGQLEVGIRSIAVPVRGRDGRFIAAINMGVPATRHTMESLVSQLLPVLRSAASEIEFAIRSRP</sequence>
<evidence type="ECO:0000259" key="4">
    <source>
        <dbReference type="PROSITE" id="PS51077"/>
    </source>
</evidence>
<dbReference type="Pfam" id="PF09339">
    <property type="entry name" value="HTH_IclR"/>
    <property type="match status" value="1"/>
</dbReference>
<evidence type="ECO:0000256" key="2">
    <source>
        <dbReference type="ARBA" id="ARBA00023125"/>
    </source>
</evidence>
<dbReference type="InterPro" id="IPR029016">
    <property type="entry name" value="GAF-like_dom_sf"/>
</dbReference>
<dbReference type="Proteomes" id="UP000435648">
    <property type="component" value="Chromosome"/>
</dbReference>
<dbReference type="InterPro" id="IPR012794">
    <property type="entry name" value="PcaR_PcaU"/>
</dbReference>
<dbReference type="InterPro" id="IPR036388">
    <property type="entry name" value="WH-like_DNA-bd_sf"/>
</dbReference>
<dbReference type="PROSITE" id="PS51078">
    <property type="entry name" value="ICLR_ED"/>
    <property type="match status" value="1"/>
</dbReference>
<dbReference type="Pfam" id="PF01614">
    <property type="entry name" value="IclR_C"/>
    <property type="match status" value="1"/>
</dbReference>
<dbReference type="Gene3D" id="3.30.450.40">
    <property type="match status" value="1"/>
</dbReference>
<feature type="domain" description="HTH iclR-type" evidence="4">
    <location>
        <begin position="21"/>
        <end position="81"/>
    </location>
</feature>
<keyword evidence="1" id="KW-0805">Transcription regulation</keyword>
<gene>
    <name evidence="6" type="ORF">GH266_14450</name>
</gene>
<dbReference type="PROSITE" id="PS51077">
    <property type="entry name" value="HTH_ICLR"/>
    <property type="match status" value="1"/>
</dbReference>
<dbReference type="GO" id="GO:0046278">
    <property type="term" value="P:3,4-dihydroxybenzoate metabolic process"/>
    <property type="evidence" value="ECO:0007669"/>
    <property type="project" value="InterPro"/>
</dbReference>
<keyword evidence="2" id="KW-0238">DNA-binding</keyword>
<feature type="domain" description="IclR-ED" evidence="5">
    <location>
        <begin position="82"/>
        <end position="266"/>
    </location>
</feature>
<organism evidence="6 7">
    <name type="scientific">Stappia indica</name>
    <dbReference type="NCBI Taxonomy" id="538381"/>
    <lineage>
        <taxon>Bacteria</taxon>
        <taxon>Pseudomonadati</taxon>
        <taxon>Pseudomonadota</taxon>
        <taxon>Alphaproteobacteria</taxon>
        <taxon>Hyphomicrobiales</taxon>
        <taxon>Stappiaceae</taxon>
        <taxon>Stappia</taxon>
    </lineage>
</organism>
<dbReference type="PANTHER" id="PTHR30136:SF34">
    <property type="entry name" value="TRANSCRIPTIONAL REGULATOR"/>
    <property type="match status" value="1"/>
</dbReference>
<protein>
    <submittedName>
        <fullName evidence="6">Helix-turn-helix domain-containing protein</fullName>
    </submittedName>
</protein>
<dbReference type="OrthoDB" id="9807558at2"/>
<dbReference type="AlphaFoldDB" id="A0A857C9M6"/>
<evidence type="ECO:0000256" key="3">
    <source>
        <dbReference type="ARBA" id="ARBA00023163"/>
    </source>
</evidence>
<evidence type="ECO:0000313" key="7">
    <source>
        <dbReference type="Proteomes" id="UP000435648"/>
    </source>
</evidence>
<dbReference type="InterPro" id="IPR005471">
    <property type="entry name" value="Tscrpt_reg_IclR_N"/>
</dbReference>
<dbReference type="RefSeq" id="WP_158194454.1">
    <property type="nucleotide sequence ID" value="NZ_CP046908.1"/>
</dbReference>
<evidence type="ECO:0000256" key="1">
    <source>
        <dbReference type="ARBA" id="ARBA00023015"/>
    </source>
</evidence>
<dbReference type="InterPro" id="IPR036390">
    <property type="entry name" value="WH_DNA-bd_sf"/>
</dbReference>
<keyword evidence="3" id="KW-0804">Transcription</keyword>
<dbReference type="SMART" id="SM00346">
    <property type="entry name" value="HTH_ICLR"/>
    <property type="match status" value="1"/>
</dbReference>
<evidence type="ECO:0000259" key="5">
    <source>
        <dbReference type="PROSITE" id="PS51078"/>
    </source>
</evidence>
<reference evidence="6 7" key="1">
    <citation type="submission" date="2019-12" db="EMBL/GenBank/DDBJ databases">
        <title>The genome of Stappia indica PHM037.</title>
        <authorList>
            <person name="Kacar D."/>
            <person name="Galan B."/>
            <person name="Canedo L."/>
            <person name="Rodriguez P."/>
            <person name="de la Calle F."/>
            <person name="Garcia J.L."/>
        </authorList>
    </citation>
    <scope>NUCLEOTIDE SEQUENCE [LARGE SCALE GENOMIC DNA]</scope>
    <source>
        <strain evidence="6 7">PHM037</strain>
    </source>
</reference>
<dbReference type="GO" id="GO:0003677">
    <property type="term" value="F:DNA binding"/>
    <property type="evidence" value="ECO:0007669"/>
    <property type="project" value="UniProtKB-KW"/>
</dbReference>
<dbReference type="PANTHER" id="PTHR30136">
    <property type="entry name" value="HELIX-TURN-HELIX TRANSCRIPTIONAL REGULATOR, ICLR FAMILY"/>
    <property type="match status" value="1"/>
</dbReference>
<dbReference type="NCBIfam" id="TIGR02431">
    <property type="entry name" value="pcaR_pcaU"/>
    <property type="match status" value="1"/>
</dbReference>
<dbReference type="EMBL" id="CP046908">
    <property type="protein sequence ID" value="QGZ35587.1"/>
    <property type="molecule type" value="Genomic_DNA"/>
</dbReference>
<dbReference type="KEGG" id="siw:GH266_14450"/>